<accession>E3RSE3</accession>
<evidence type="ECO:0000313" key="1">
    <source>
        <dbReference type="EMBL" id="EFQ91356.1"/>
    </source>
</evidence>
<dbReference type="Proteomes" id="UP000001067">
    <property type="component" value="Unassembled WGS sequence"/>
</dbReference>
<keyword evidence="2" id="KW-1185">Reference proteome</keyword>
<dbReference type="KEGG" id="pte:PTT_11811"/>
<dbReference type="HOGENOM" id="CLU_3038108_0_0_1"/>
<proteinExistence type="predicted"/>
<gene>
    <name evidence="1" type="ORF">PTT_11811</name>
</gene>
<name>E3RSE3_PYRTT</name>
<reference evidence="1 2" key="1">
    <citation type="journal article" date="2010" name="Genome Biol.">
        <title>A first genome assembly of the barley fungal pathogen Pyrenophora teres f. teres.</title>
        <authorList>
            <person name="Ellwood S.R."/>
            <person name="Liu Z."/>
            <person name="Syme R.A."/>
            <person name="Lai Z."/>
            <person name="Hane J.K."/>
            <person name="Keiper F."/>
            <person name="Moffat C.S."/>
            <person name="Oliver R.P."/>
            <person name="Friesen T.L."/>
        </authorList>
    </citation>
    <scope>NUCLEOTIDE SEQUENCE [LARGE SCALE GENOMIC DNA]</scope>
    <source>
        <strain evidence="1 2">0-1</strain>
    </source>
</reference>
<dbReference type="AlphaFoldDB" id="E3RSE3"/>
<protein>
    <submittedName>
        <fullName evidence="1">Uncharacterized protein</fullName>
    </submittedName>
</protein>
<sequence>KYQLKKQYLSDPDYTSASKRRQEEILLAAYESLASRRFEQMKSGRLTQLFITIFC</sequence>
<dbReference type="EMBL" id="GL534798">
    <property type="protein sequence ID" value="EFQ91356.1"/>
    <property type="molecule type" value="Genomic_DNA"/>
</dbReference>
<evidence type="ECO:0000313" key="2">
    <source>
        <dbReference type="Proteomes" id="UP000001067"/>
    </source>
</evidence>
<feature type="non-terminal residue" evidence="1">
    <location>
        <position position="1"/>
    </location>
</feature>
<organism evidence="2">
    <name type="scientific">Pyrenophora teres f. teres (strain 0-1)</name>
    <name type="common">Barley net blotch fungus</name>
    <name type="synonym">Drechslera teres f. teres</name>
    <dbReference type="NCBI Taxonomy" id="861557"/>
    <lineage>
        <taxon>Eukaryota</taxon>
        <taxon>Fungi</taxon>
        <taxon>Dikarya</taxon>
        <taxon>Ascomycota</taxon>
        <taxon>Pezizomycotina</taxon>
        <taxon>Dothideomycetes</taxon>
        <taxon>Pleosporomycetidae</taxon>
        <taxon>Pleosporales</taxon>
        <taxon>Pleosporineae</taxon>
        <taxon>Pleosporaceae</taxon>
        <taxon>Pyrenophora</taxon>
    </lineage>
</organism>